<dbReference type="PANTHER" id="PTHR37162:SF10">
    <property type="entry name" value="DUF4371 DOMAIN-CONTAINING PROTEIN"/>
    <property type="match status" value="1"/>
</dbReference>
<name>A0A1D2M4V8_ORCCI</name>
<accession>A0A1D2M4V8</accession>
<reference evidence="1 2" key="1">
    <citation type="journal article" date="2016" name="Genome Biol. Evol.">
        <title>Gene Family Evolution Reflects Adaptation to Soil Environmental Stressors in the Genome of the Collembolan Orchesella cincta.</title>
        <authorList>
            <person name="Faddeeva-Vakhrusheva A."/>
            <person name="Derks M.F."/>
            <person name="Anvar S.Y."/>
            <person name="Agamennone V."/>
            <person name="Suring W."/>
            <person name="Smit S."/>
            <person name="van Straalen N.M."/>
            <person name="Roelofs D."/>
        </authorList>
    </citation>
    <scope>NUCLEOTIDE SEQUENCE [LARGE SCALE GENOMIC DNA]</scope>
    <source>
        <tissue evidence="1">Mixed pool</tissue>
    </source>
</reference>
<keyword evidence="2" id="KW-1185">Reference proteome</keyword>
<dbReference type="Proteomes" id="UP000094527">
    <property type="component" value="Unassembled WGS sequence"/>
</dbReference>
<gene>
    <name evidence="1" type="ORF">Ocin01_18676</name>
</gene>
<dbReference type="EMBL" id="LJIJ01004265">
    <property type="protein sequence ID" value="ODM88006.1"/>
    <property type="molecule type" value="Genomic_DNA"/>
</dbReference>
<dbReference type="PANTHER" id="PTHR37162">
    <property type="entry name" value="HAT FAMILY DIMERISATION DOMAINCONTAINING PROTEIN-RELATED"/>
    <property type="match status" value="1"/>
</dbReference>
<organism evidence="1 2">
    <name type="scientific">Orchesella cincta</name>
    <name type="common">Springtail</name>
    <name type="synonym">Podura cincta</name>
    <dbReference type="NCBI Taxonomy" id="48709"/>
    <lineage>
        <taxon>Eukaryota</taxon>
        <taxon>Metazoa</taxon>
        <taxon>Ecdysozoa</taxon>
        <taxon>Arthropoda</taxon>
        <taxon>Hexapoda</taxon>
        <taxon>Collembola</taxon>
        <taxon>Entomobryomorpha</taxon>
        <taxon>Entomobryoidea</taxon>
        <taxon>Orchesellidae</taxon>
        <taxon>Orchesellinae</taxon>
        <taxon>Orchesella</taxon>
    </lineage>
</organism>
<dbReference type="AlphaFoldDB" id="A0A1D2M4V8"/>
<dbReference type="OMA" id="VERVFFI"/>
<dbReference type="OrthoDB" id="6159421at2759"/>
<proteinExistence type="predicted"/>
<feature type="non-terminal residue" evidence="1">
    <location>
        <position position="1"/>
    </location>
</feature>
<protein>
    <submittedName>
        <fullName evidence="1">Putative zinc finger protein</fullName>
    </submittedName>
</protein>
<sequence length="396" mass="45100">LDFITMPPTSKKRKSHFTEDLKKEFPYLEKKFKEDPNCSDIFCRMCSSTFSIANGGKYLINRHLDSDSSSKQITSFYSKNQPEAQDLELAAREGVFAFHTVLHNHSFRSMDCTAKIIQEMYDKKFNCSRTKCEAIAVKVLSPFVLESIRNEISNAAFVTLSLDCSNHGKRKISAVEVAVTLKSIVDNLGLRRSEKFIGSSTKKLLQKLDFEGEIREAKFMEYVDSFFETALEYLKNWTAEFDKTEKTDSVEALENVVTEAKCYGLNLDEAKLFDEYSCLNAYLTKENLVELESAAGIDEKWQRILHHFDAEAIPMPLLSLVVGFALCLPGTNASVERVFFIMNDVWSSEKTTLGLETLKALLNLKINANYSCRELHTELKKQPAILKQIHSSNKYL</sequence>
<evidence type="ECO:0000313" key="2">
    <source>
        <dbReference type="Proteomes" id="UP000094527"/>
    </source>
</evidence>
<evidence type="ECO:0000313" key="1">
    <source>
        <dbReference type="EMBL" id="ODM88006.1"/>
    </source>
</evidence>
<comment type="caution">
    <text evidence="1">The sequence shown here is derived from an EMBL/GenBank/DDBJ whole genome shotgun (WGS) entry which is preliminary data.</text>
</comment>